<keyword evidence="2" id="KW-1185">Reference proteome</keyword>
<reference evidence="1 2" key="1">
    <citation type="submission" date="2017-07" db="EMBL/GenBank/DDBJ databases">
        <authorList>
            <person name="Talla V."/>
            <person name="Backstrom N."/>
        </authorList>
    </citation>
    <scope>NUCLEOTIDE SEQUENCE [LARGE SCALE GENOMIC DNA]</scope>
</reference>
<proteinExistence type="predicted"/>
<sequence length="79" mass="9367">MGEIAPFLRSIFTDVTGCMLNHQMLGKCARQEMQMMDCFEAYGLDKGLRKCTDFIDELYECQTKKKQFARFVKWENQRI</sequence>
<gene>
    <name evidence="1" type="ORF">LSINAPIS_LOCUS5123</name>
</gene>
<dbReference type="PANTHER" id="PTHR21268:SF2">
    <property type="entry name" value="NADH DEHYDROGENASE [UBIQUINONE] IRON-SULFUR PROTEIN 5"/>
    <property type="match status" value="1"/>
</dbReference>
<evidence type="ECO:0008006" key="3">
    <source>
        <dbReference type="Google" id="ProtNLM"/>
    </source>
</evidence>
<dbReference type="AlphaFoldDB" id="A0A5E4Q5D0"/>
<accession>A0A5E4Q5D0</accession>
<organism evidence="1 2">
    <name type="scientific">Leptidea sinapis</name>
    <dbReference type="NCBI Taxonomy" id="189913"/>
    <lineage>
        <taxon>Eukaryota</taxon>
        <taxon>Metazoa</taxon>
        <taxon>Ecdysozoa</taxon>
        <taxon>Arthropoda</taxon>
        <taxon>Hexapoda</taxon>
        <taxon>Insecta</taxon>
        <taxon>Pterygota</taxon>
        <taxon>Neoptera</taxon>
        <taxon>Endopterygota</taxon>
        <taxon>Lepidoptera</taxon>
        <taxon>Glossata</taxon>
        <taxon>Ditrysia</taxon>
        <taxon>Papilionoidea</taxon>
        <taxon>Pieridae</taxon>
        <taxon>Dismorphiinae</taxon>
        <taxon>Leptidea</taxon>
    </lineage>
</organism>
<dbReference type="PANTHER" id="PTHR21268">
    <property type="entry name" value="NADH DEHYDROGENASE [UBIQUINONE] IRON-SULFUR PROTEIN 5"/>
    <property type="match status" value="1"/>
</dbReference>
<evidence type="ECO:0000313" key="1">
    <source>
        <dbReference type="EMBL" id="VVC92764.1"/>
    </source>
</evidence>
<dbReference type="PROSITE" id="PS51808">
    <property type="entry name" value="CHCH"/>
    <property type="match status" value="1"/>
</dbReference>
<name>A0A5E4Q5D0_9NEOP</name>
<dbReference type="Proteomes" id="UP000324832">
    <property type="component" value="Unassembled WGS sequence"/>
</dbReference>
<dbReference type="EMBL" id="FZQP02001404">
    <property type="protein sequence ID" value="VVC92764.1"/>
    <property type="molecule type" value="Genomic_DNA"/>
</dbReference>
<evidence type="ECO:0000313" key="2">
    <source>
        <dbReference type="Proteomes" id="UP000324832"/>
    </source>
</evidence>
<protein>
    <recommendedName>
        <fullName evidence="3">Complex I-15 kDa</fullName>
    </recommendedName>
</protein>